<dbReference type="CDD" id="cd14014">
    <property type="entry name" value="STKc_PknB_like"/>
    <property type="match status" value="1"/>
</dbReference>
<dbReference type="PROSITE" id="PS50011">
    <property type="entry name" value="PROTEIN_KINASE_DOM"/>
    <property type="match status" value="1"/>
</dbReference>
<dbReference type="Pfam" id="PF00069">
    <property type="entry name" value="Pkinase"/>
    <property type="match status" value="1"/>
</dbReference>
<accession>A0AAU7TGE7</accession>
<evidence type="ECO:0000256" key="4">
    <source>
        <dbReference type="ARBA" id="ARBA00022741"/>
    </source>
</evidence>
<keyword evidence="3" id="KW-0808">Transferase</keyword>
<reference evidence="10" key="1">
    <citation type="submission" date="2024-06" db="EMBL/GenBank/DDBJ databases">
        <title>Kribbella sp. strain HUAS MG21 genome sequences.</title>
        <authorList>
            <person name="Mo P."/>
        </authorList>
    </citation>
    <scope>NUCLEOTIDE SEQUENCE</scope>
    <source>
        <strain evidence="10">HUAS MG21</strain>
    </source>
</reference>
<dbReference type="GO" id="GO:0005524">
    <property type="term" value="F:ATP binding"/>
    <property type="evidence" value="ECO:0007669"/>
    <property type="project" value="UniProtKB-UniRule"/>
</dbReference>
<gene>
    <name evidence="10" type="ORF">ABN611_05250</name>
</gene>
<evidence type="ECO:0000256" key="2">
    <source>
        <dbReference type="ARBA" id="ARBA00022527"/>
    </source>
</evidence>
<keyword evidence="5 10" id="KW-0418">Kinase</keyword>
<dbReference type="InterPro" id="IPR008271">
    <property type="entry name" value="Ser/Thr_kinase_AS"/>
</dbReference>
<evidence type="ECO:0000256" key="6">
    <source>
        <dbReference type="ARBA" id="ARBA00022840"/>
    </source>
</evidence>
<organism evidence="10">
    <name type="scientific">Kribbella sp. HUAS MG21</name>
    <dbReference type="NCBI Taxonomy" id="3160966"/>
    <lineage>
        <taxon>Bacteria</taxon>
        <taxon>Bacillati</taxon>
        <taxon>Actinomycetota</taxon>
        <taxon>Actinomycetes</taxon>
        <taxon>Propionibacteriales</taxon>
        <taxon>Kribbellaceae</taxon>
        <taxon>Kribbella</taxon>
    </lineage>
</organism>
<dbReference type="EMBL" id="CP158165">
    <property type="protein sequence ID" value="XBV25827.1"/>
    <property type="molecule type" value="Genomic_DNA"/>
</dbReference>
<evidence type="ECO:0000256" key="8">
    <source>
        <dbReference type="SAM" id="MobiDB-lite"/>
    </source>
</evidence>
<dbReference type="InterPro" id="IPR017441">
    <property type="entry name" value="Protein_kinase_ATP_BS"/>
</dbReference>
<evidence type="ECO:0000256" key="5">
    <source>
        <dbReference type="ARBA" id="ARBA00022777"/>
    </source>
</evidence>
<feature type="compositionally biased region" description="Basic residues" evidence="8">
    <location>
        <begin position="377"/>
        <end position="387"/>
    </location>
</feature>
<feature type="domain" description="Protein kinase" evidence="9">
    <location>
        <begin position="7"/>
        <end position="260"/>
    </location>
</feature>
<dbReference type="PROSITE" id="PS00107">
    <property type="entry name" value="PROTEIN_KINASE_ATP"/>
    <property type="match status" value="1"/>
</dbReference>
<feature type="compositionally biased region" description="Low complexity" evidence="8">
    <location>
        <begin position="314"/>
        <end position="346"/>
    </location>
</feature>
<dbReference type="PROSITE" id="PS00108">
    <property type="entry name" value="PROTEIN_KINASE_ST"/>
    <property type="match status" value="1"/>
</dbReference>
<protein>
    <recommendedName>
        <fullName evidence="1">non-specific serine/threonine protein kinase</fullName>
        <ecNumber evidence="1">2.7.11.1</ecNumber>
    </recommendedName>
</protein>
<dbReference type="SUPFAM" id="SSF56112">
    <property type="entry name" value="Protein kinase-like (PK-like)"/>
    <property type="match status" value="1"/>
</dbReference>
<feature type="compositionally biased region" description="Polar residues" evidence="8">
    <location>
        <begin position="361"/>
        <end position="372"/>
    </location>
</feature>
<dbReference type="InterPro" id="IPR000719">
    <property type="entry name" value="Prot_kinase_dom"/>
</dbReference>
<dbReference type="SMART" id="SM00220">
    <property type="entry name" value="S_TKc"/>
    <property type="match status" value="1"/>
</dbReference>
<proteinExistence type="predicted"/>
<evidence type="ECO:0000313" key="10">
    <source>
        <dbReference type="EMBL" id="XBV25827.1"/>
    </source>
</evidence>
<evidence type="ECO:0000259" key="9">
    <source>
        <dbReference type="PROSITE" id="PS50011"/>
    </source>
</evidence>
<name>A0AAU7TGE7_9ACTN</name>
<dbReference type="RefSeq" id="WP_350278634.1">
    <property type="nucleotide sequence ID" value="NZ_CP158165.1"/>
</dbReference>
<dbReference type="AlphaFoldDB" id="A0AAU7TGE7"/>
<feature type="binding site" evidence="7">
    <location>
        <position position="36"/>
    </location>
    <ligand>
        <name>ATP</name>
        <dbReference type="ChEBI" id="CHEBI:30616"/>
    </ligand>
</feature>
<dbReference type="EC" id="2.7.11.1" evidence="1"/>
<dbReference type="Gene3D" id="3.30.200.20">
    <property type="entry name" value="Phosphorylase Kinase, domain 1"/>
    <property type="match status" value="1"/>
</dbReference>
<evidence type="ECO:0000256" key="1">
    <source>
        <dbReference type="ARBA" id="ARBA00012513"/>
    </source>
</evidence>
<keyword evidence="4 7" id="KW-0547">Nucleotide-binding</keyword>
<dbReference type="GO" id="GO:0004674">
    <property type="term" value="F:protein serine/threonine kinase activity"/>
    <property type="evidence" value="ECO:0007669"/>
    <property type="project" value="UniProtKB-KW"/>
</dbReference>
<dbReference type="InterPro" id="IPR011009">
    <property type="entry name" value="Kinase-like_dom_sf"/>
</dbReference>
<keyword evidence="2" id="KW-0723">Serine/threonine-protein kinase</keyword>
<dbReference type="Gene3D" id="1.10.510.10">
    <property type="entry name" value="Transferase(Phosphotransferase) domain 1"/>
    <property type="match status" value="1"/>
</dbReference>
<feature type="region of interest" description="Disordered" evidence="8">
    <location>
        <begin position="302"/>
        <end position="387"/>
    </location>
</feature>
<evidence type="ECO:0000256" key="7">
    <source>
        <dbReference type="PROSITE-ProRule" id="PRU10141"/>
    </source>
</evidence>
<sequence>MLLADRYRTTEILGHGGMGEVYRGCDELLGRPVAVKLLRPDLSDPFAAARFRREARAAAVVKDPHVVAVYDFGHSNGEYFLVMELMEGRSVAHELALHGPLHPDRALGVVRQVAGGLAAAHRHDIVHRDIKPDNLLVDVDGSVKIADFGIARSPADPATTSGLILGTSHYLAPERALGHPATPASDVYALGCVLYQLLTGRPPFEGDDPTVVMSRHVEAAPVIPDDVPLGVALLLRRMLAKEPGDRPTADEVATLTTETAAEAPTAEFAVLRPRRNWRSAFAVLASMLVAGTAVTAGVLADQQPNEPVAPPNIAPSQPVQQVRPPARPATVPTAPTVRTGPTVTVTKSAPVRTRTVEPPTASRTSQPQTTDQSGKPGKSKAKKSGRN</sequence>
<keyword evidence="6 7" id="KW-0067">ATP-binding</keyword>
<dbReference type="PANTHER" id="PTHR43289">
    <property type="entry name" value="MITOGEN-ACTIVATED PROTEIN KINASE KINASE KINASE 20-RELATED"/>
    <property type="match status" value="1"/>
</dbReference>
<evidence type="ECO:0000256" key="3">
    <source>
        <dbReference type="ARBA" id="ARBA00022679"/>
    </source>
</evidence>
<dbReference type="PANTHER" id="PTHR43289:SF6">
    <property type="entry name" value="SERINE_THREONINE-PROTEIN KINASE NEKL-3"/>
    <property type="match status" value="1"/>
</dbReference>